<evidence type="ECO:0000313" key="1">
    <source>
        <dbReference type="EMBL" id="SVB87633.1"/>
    </source>
</evidence>
<accession>A0A382HLU1</accession>
<reference evidence="1" key="1">
    <citation type="submission" date="2018-05" db="EMBL/GenBank/DDBJ databases">
        <authorList>
            <person name="Lanie J.A."/>
            <person name="Ng W.-L."/>
            <person name="Kazmierczak K.M."/>
            <person name="Andrzejewski T.M."/>
            <person name="Davidsen T.M."/>
            <person name="Wayne K.J."/>
            <person name="Tettelin H."/>
            <person name="Glass J.I."/>
            <person name="Rusch D."/>
            <person name="Podicherti R."/>
            <person name="Tsui H.-C.T."/>
            <person name="Winkler M.E."/>
        </authorList>
    </citation>
    <scope>NUCLEOTIDE SEQUENCE</scope>
</reference>
<dbReference type="AlphaFoldDB" id="A0A382HLU1"/>
<organism evidence="1">
    <name type="scientific">marine metagenome</name>
    <dbReference type="NCBI Taxonomy" id="408172"/>
    <lineage>
        <taxon>unclassified sequences</taxon>
        <taxon>metagenomes</taxon>
        <taxon>ecological metagenomes</taxon>
    </lineage>
</organism>
<proteinExistence type="predicted"/>
<name>A0A382HLU1_9ZZZZ</name>
<sequence length="115" mass="13661">MLEGHFIDPADMYDRMNERDFVMVYCPTCQQRVEFPITHPNARGNYYQAVNIPVEIAKVMQWKKVDLFCSNCDLKLDIEKEFEQPQRVELKVRIDCSDMDKGTDSWYDEHGRGYD</sequence>
<dbReference type="EMBL" id="UINC01061741">
    <property type="protein sequence ID" value="SVB87633.1"/>
    <property type="molecule type" value="Genomic_DNA"/>
</dbReference>
<gene>
    <name evidence="1" type="ORF">METZ01_LOCUS240487</name>
</gene>
<protein>
    <submittedName>
        <fullName evidence="1">Uncharacterized protein</fullName>
    </submittedName>
</protein>